<dbReference type="InterPro" id="IPR036869">
    <property type="entry name" value="J_dom_sf"/>
</dbReference>
<dbReference type="PANTHER" id="PTHR12763">
    <property type="match status" value="1"/>
</dbReference>
<feature type="compositionally biased region" description="Gly residues" evidence="6">
    <location>
        <begin position="205"/>
        <end position="221"/>
    </location>
</feature>
<feature type="domain" description="J" evidence="8">
    <location>
        <begin position="227"/>
        <end position="276"/>
    </location>
</feature>
<evidence type="ECO:0000259" key="8">
    <source>
        <dbReference type="PROSITE" id="PS50076"/>
    </source>
</evidence>
<feature type="transmembrane region" description="Helical" evidence="7">
    <location>
        <begin position="32"/>
        <end position="52"/>
    </location>
</feature>
<name>A0A327LX08_9PROT</name>
<dbReference type="EMBL" id="QLIX01000031">
    <property type="protein sequence ID" value="RAI55381.1"/>
    <property type="molecule type" value="Genomic_DNA"/>
</dbReference>
<dbReference type="SUPFAM" id="SSF46565">
    <property type="entry name" value="Chaperone J-domain"/>
    <property type="match status" value="1"/>
</dbReference>
<keyword evidence="10" id="KW-1185">Reference proteome</keyword>
<evidence type="ECO:0000256" key="4">
    <source>
        <dbReference type="ARBA" id="ARBA00023136"/>
    </source>
</evidence>
<dbReference type="Gene3D" id="1.10.287.110">
    <property type="entry name" value="DnaJ domain"/>
    <property type="match status" value="1"/>
</dbReference>
<proteinExistence type="inferred from homology"/>
<keyword evidence="3 7" id="KW-1133">Transmembrane helix</keyword>
<evidence type="ECO:0000256" key="1">
    <source>
        <dbReference type="ARBA" id="ARBA00004167"/>
    </source>
</evidence>
<dbReference type="Proteomes" id="UP000249065">
    <property type="component" value="Unassembled WGS sequence"/>
</dbReference>
<reference evidence="10" key="1">
    <citation type="submission" date="2018-06" db="EMBL/GenBank/DDBJ databases">
        <authorList>
            <person name="Khan S.A."/>
        </authorList>
    </citation>
    <scope>NUCLEOTIDE SEQUENCE [LARGE SCALE GENOMIC DNA]</scope>
    <source>
        <strain evidence="10">DB-1506</strain>
    </source>
</reference>
<accession>A0A327LX08</accession>
<dbReference type="AlphaFoldDB" id="A0A327LX08"/>
<evidence type="ECO:0000256" key="7">
    <source>
        <dbReference type="SAM" id="Phobius"/>
    </source>
</evidence>
<evidence type="ECO:0000313" key="9">
    <source>
        <dbReference type="EMBL" id="RAI55381.1"/>
    </source>
</evidence>
<dbReference type="GO" id="GO:0016020">
    <property type="term" value="C:membrane"/>
    <property type="evidence" value="ECO:0007669"/>
    <property type="project" value="UniProtKB-SubCell"/>
</dbReference>
<feature type="transmembrane region" description="Helical" evidence="7">
    <location>
        <begin position="64"/>
        <end position="82"/>
    </location>
</feature>
<evidence type="ECO:0000256" key="3">
    <source>
        <dbReference type="ARBA" id="ARBA00022989"/>
    </source>
</evidence>
<evidence type="ECO:0000256" key="5">
    <source>
        <dbReference type="ARBA" id="ARBA00038105"/>
    </source>
</evidence>
<keyword evidence="2 7" id="KW-0812">Transmembrane</keyword>
<keyword evidence="4 7" id="KW-0472">Membrane</keyword>
<organism evidence="9 10">
    <name type="scientific">Roseicella frigidaeris</name>
    <dbReference type="NCBI Taxonomy" id="2230885"/>
    <lineage>
        <taxon>Bacteria</taxon>
        <taxon>Pseudomonadati</taxon>
        <taxon>Pseudomonadota</taxon>
        <taxon>Alphaproteobacteria</taxon>
        <taxon>Acetobacterales</taxon>
        <taxon>Roseomonadaceae</taxon>
        <taxon>Roseicella</taxon>
    </lineage>
</organism>
<protein>
    <submittedName>
        <fullName evidence="9">Molecular chaperone DnaJ</fullName>
    </submittedName>
</protein>
<feature type="region of interest" description="Disordered" evidence="6">
    <location>
        <begin position="201"/>
        <end position="223"/>
    </location>
</feature>
<sequence length="276" mass="28582">MPRAGGRRWPGCRAARRGASPASFRRRAAEAAMVWLALGAGLLLLLLWLARLFATARVETIRKAAVYGAATLGGAGLLLVLLTGRGAQALWTIGLFAPLLWRWGQGALAGRRFRRETGAAAGGPGETAVETATLAMRLDHASGRMSGTVRRGRQAGRDLAALTLAELLALLAECRAADPESVPLLEAWLDRVEPDWRAAEAAPGAGAGGGGGGGTGAGPGGRMSREEALAVLGLAEGADAAAIRAAHRRLMRAAHPDQGGSDWLAARINQARDTLL</sequence>
<comment type="similarity">
    <text evidence="5">Belongs to the TIM14 family.</text>
</comment>
<evidence type="ECO:0000313" key="10">
    <source>
        <dbReference type="Proteomes" id="UP000249065"/>
    </source>
</evidence>
<evidence type="ECO:0000256" key="2">
    <source>
        <dbReference type="ARBA" id="ARBA00022692"/>
    </source>
</evidence>
<dbReference type="InterPro" id="IPR001623">
    <property type="entry name" value="DnaJ_domain"/>
</dbReference>
<evidence type="ECO:0000256" key="6">
    <source>
        <dbReference type="SAM" id="MobiDB-lite"/>
    </source>
</evidence>
<comment type="subcellular location">
    <subcellularLocation>
        <location evidence="1">Membrane</location>
        <topology evidence="1">Single-pass membrane protein</topology>
    </subcellularLocation>
</comment>
<comment type="caution">
    <text evidence="9">The sequence shown here is derived from an EMBL/GenBank/DDBJ whole genome shotgun (WGS) entry which is preliminary data.</text>
</comment>
<dbReference type="PANTHER" id="PTHR12763:SF28">
    <property type="entry name" value="GEO10507P1-RELATED"/>
    <property type="match status" value="1"/>
</dbReference>
<dbReference type="PROSITE" id="PS50076">
    <property type="entry name" value="DNAJ_2"/>
    <property type="match status" value="1"/>
</dbReference>
<gene>
    <name evidence="9" type="ORF">DOO78_23755</name>
</gene>